<evidence type="ECO:0000313" key="3">
    <source>
        <dbReference type="EMBL" id="QAY71309.1"/>
    </source>
</evidence>
<keyword evidence="2" id="KW-1133">Transmembrane helix</keyword>
<evidence type="ECO:0000256" key="2">
    <source>
        <dbReference type="SAM" id="Phobius"/>
    </source>
</evidence>
<dbReference type="EMBL" id="CP035493">
    <property type="protein sequence ID" value="QAY71309.1"/>
    <property type="molecule type" value="Genomic_DNA"/>
</dbReference>
<name>A0A4P6FAJ7_9MICO</name>
<evidence type="ECO:0000256" key="1">
    <source>
        <dbReference type="SAM" id="MobiDB-lite"/>
    </source>
</evidence>
<evidence type="ECO:0000313" key="4">
    <source>
        <dbReference type="Proteomes" id="UP000292118"/>
    </source>
</evidence>
<keyword evidence="4" id="KW-1185">Reference proteome</keyword>
<feature type="transmembrane region" description="Helical" evidence="2">
    <location>
        <begin position="128"/>
        <end position="150"/>
    </location>
</feature>
<dbReference type="RefSeq" id="WP_129189867.1">
    <property type="nucleotide sequence ID" value="NZ_CP035493.1"/>
</dbReference>
<proteinExistence type="predicted"/>
<feature type="region of interest" description="Disordered" evidence="1">
    <location>
        <begin position="1"/>
        <end position="98"/>
    </location>
</feature>
<keyword evidence="2" id="KW-0812">Transmembrane</keyword>
<evidence type="ECO:0008006" key="5">
    <source>
        <dbReference type="Google" id="ProtNLM"/>
    </source>
</evidence>
<protein>
    <recommendedName>
        <fullName evidence="5">DUF308 domain-containing protein</fullName>
    </recommendedName>
</protein>
<dbReference type="AlphaFoldDB" id="A0A4P6FAJ7"/>
<feature type="compositionally biased region" description="Gly residues" evidence="1">
    <location>
        <begin position="1"/>
        <end position="10"/>
    </location>
</feature>
<dbReference type="OrthoDB" id="5147993at2"/>
<accession>A0A4P6FAJ7</accession>
<feature type="transmembrane region" description="Helical" evidence="2">
    <location>
        <begin position="156"/>
        <end position="175"/>
    </location>
</feature>
<dbReference type="Proteomes" id="UP000292118">
    <property type="component" value="Chromosome"/>
</dbReference>
<feature type="compositionally biased region" description="Basic and acidic residues" evidence="1">
    <location>
        <begin position="24"/>
        <end position="40"/>
    </location>
</feature>
<keyword evidence="2" id="KW-0472">Membrane</keyword>
<sequence>MAGTSTGGGVGRDDDAQSDNAQSDDARDARDDAGARHDGEGDQLGDADVEARWADIVAQLGELDGAAPADTPDKAGPPAPTGHVVARAPGPRDWPATPDVEALEDAESHFTPPDPGPVVTGRDPLSTLAWACAVGIPLLAVVALVVRSFVPVHAPGWVGPAAVVVFLASVGVLVWRMPQRRDPDDHGNGAVV</sequence>
<dbReference type="KEGG" id="xya:ET471_15780"/>
<gene>
    <name evidence="3" type="ORF">ET471_15780</name>
</gene>
<organism evidence="3 4">
    <name type="scientific">Xylanimonas protaetiae</name>
    <dbReference type="NCBI Taxonomy" id="2509457"/>
    <lineage>
        <taxon>Bacteria</taxon>
        <taxon>Bacillati</taxon>
        <taxon>Actinomycetota</taxon>
        <taxon>Actinomycetes</taxon>
        <taxon>Micrococcales</taxon>
        <taxon>Promicromonosporaceae</taxon>
        <taxon>Xylanimonas</taxon>
    </lineage>
</organism>
<reference evidence="3 4" key="1">
    <citation type="submission" date="2019-01" db="EMBL/GenBank/DDBJ databases">
        <title>Genome sequencing of strain FW10M-9.</title>
        <authorList>
            <person name="Heo J."/>
            <person name="Kim S.-J."/>
            <person name="Kim J.-S."/>
            <person name="Hong S.-B."/>
            <person name="Kwon S.-W."/>
        </authorList>
    </citation>
    <scope>NUCLEOTIDE SEQUENCE [LARGE SCALE GENOMIC DNA]</scope>
    <source>
        <strain evidence="3 4">FW10M-9</strain>
    </source>
</reference>